<keyword evidence="3" id="KW-1185">Reference proteome</keyword>
<dbReference type="SMART" id="SM00418">
    <property type="entry name" value="HTH_ARSR"/>
    <property type="match status" value="1"/>
</dbReference>
<dbReference type="Pfam" id="PF01047">
    <property type="entry name" value="MarR"/>
    <property type="match status" value="1"/>
</dbReference>
<dbReference type="STRING" id="589385.SAMN05421504_106530"/>
<evidence type="ECO:0000313" key="3">
    <source>
        <dbReference type="Proteomes" id="UP000199515"/>
    </source>
</evidence>
<dbReference type="InterPro" id="IPR036388">
    <property type="entry name" value="WH-like_DNA-bd_sf"/>
</dbReference>
<evidence type="ECO:0000259" key="1">
    <source>
        <dbReference type="SMART" id="SM00418"/>
    </source>
</evidence>
<dbReference type="InterPro" id="IPR001845">
    <property type="entry name" value="HTH_ArsR_DNA-bd_dom"/>
</dbReference>
<sequence length="327" mass="35530">MRGFSELDLGPVESLGVSVVSQPGATLLSLTADALGGRPQGIPADWRAHIRANAPSDSIDVLSPLFAPDHSGVPYCLTPDTTARSVPDIATYLEQVADLSPDVLLDDLTSDFDGAVPPQWRPVVDHPRHWIASYVRVLEAVWTAFAPIWQRADPLLKRETERVGTAVVGGTLDVLLAGINSRYRFEGTSLYVPDVDPEKFSLNGRRLLLIPVISGSSASIFSFEQPDVAWIGYPMPGMGLLWESRKPPAAGDPLTLIVGEMRALILRRVGRPATMGEIASVLNCSASTATYHCGQLEMAGLIVRERHGRHVRLRRTDRGDSLIDILT</sequence>
<dbReference type="Proteomes" id="UP000199515">
    <property type="component" value="Unassembled WGS sequence"/>
</dbReference>
<protein>
    <submittedName>
        <fullName evidence="2">Helix-turn-helix domain-containing protein</fullName>
    </submittedName>
</protein>
<dbReference type="CDD" id="cd00090">
    <property type="entry name" value="HTH_ARSR"/>
    <property type="match status" value="1"/>
</dbReference>
<dbReference type="OrthoDB" id="3569145at2"/>
<reference evidence="2 3" key="1">
    <citation type="submission" date="2016-10" db="EMBL/GenBank/DDBJ databases">
        <authorList>
            <person name="de Groot N.N."/>
        </authorList>
    </citation>
    <scope>NUCLEOTIDE SEQUENCE [LARGE SCALE GENOMIC DNA]</scope>
    <source>
        <strain evidence="2 3">CPCC 202699</strain>
    </source>
</reference>
<dbReference type="InterPro" id="IPR000835">
    <property type="entry name" value="HTH_MarR-typ"/>
</dbReference>
<dbReference type="SUPFAM" id="SSF46785">
    <property type="entry name" value="Winged helix' DNA-binding domain"/>
    <property type="match status" value="1"/>
</dbReference>
<evidence type="ECO:0000313" key="2">
    <source>
        <dbReference type="EMBL" id="SDY72731.1"/>
    </source>
</evidence>
<gene>
    <name evidence="2" type="ORF">SAMN05421504_106530</name>
</gene>
<organism evidence="2 3">
    <name type="scientific">Amycolatopsis xylanica</name>
    <dbReference type="NCBI Taxonomy" id="589385"/>
    <lineage>
        <taxon>Bacteria</taxon>
        <taxon>Bacillati</taxon>
        <taxon>Actinomycetota</taxon>
        <taxon>Actinomycetes</taxon>
        <taxon>Pseudonocardiales</taxon>
        <taxon>Pseudonocardiaceae</taxon>
        <taxon>Amycolatopsis</taxon>
    </lineage>
</organism>
<feature type="domain" description="HTH arsR-type" evidence="1">
    <location>
        <begin position="254"/>
        <end position="327"/>
    </location>
</feature>
<dbReference type="GO" id="GO:0003700">
    <property type="term" value="F:DNA-binding transcription factor activity"/>
    <property type="evidence" value="ECO:0007669"/>
    <property type="project" value="InterPro"/>
</dbReference>
<dbReference type="RefSeq" id="WP_091294104.1">
    <property type="nucleotide sequence ID" value="NZ_FNON01000006.1"/>
</dbReference>
<proteinExistence type="predicted"/>
<dbReference type="Gene3D" id="1.10.10.10">
    <property type="entry name" value="Winged helix-like DNA-binding domain superfamily/Winged helix DNA-binding domain"/>
    <property type="match status" value="1"/>
</dbReference>
<name>A0A1H3M7N9_9PSEU</name>
<dbReference type="AlphaFoldDB" id="A0A1H3M7N9"/>
<dbReference type="InterPro" id="IPR036390">
    <property type="entry name" value="WH_DNA-bd_sf"/>
</dbReference>
<dbReference type="EMBL" id="FNON01000006">
    <property type="protein sequence ID" value="SDY72731.1"/>
    <property type="molecule type" value="Genomic_DNA"/>
</dbReference>
<dbReference type="InterPro" id="IPR011991">
    <property type="entry name" value="ArsR-like_HTH"/>
</dbReference>
<accession>A0A1H3M7N9</accession>